<dbReference type="AlphaFoldDB" id="Q47YQ9"/>
<dbReference type="EMBL" id="CP000083">
    <property type="protein sequence ID" value="AAZ28143.1"/>
    <property type="molecule type" value="Genomic_DNA"/>
</dbReference>
<dbReference type="KEGG" id="cps:CPS_3385"/>
<dbReference type="HOGENOM" id="CLU_3250016_0_0_6"/>
<evidence type="ECO:0000313" key="2">
    <source>
        <dbReference type="Proteomes" id="UP000000547"/>
    </source>
</evidence>
<protein>
    <submittedName>
        <fullName evidence="1">Uncharacterized protein</fullName>
    </submittedName>
</protein>
<evidence type="ECO:0000313" key="1">
    <source>
        <dbReference type="EMBL" id="AAZ28143.1"/>
    </source>
</evidence>
<gene>
    <name evidence="1" type="ordered locus">CPS_3385</name>
</gene>
<accession>Q47YQ9</accession>
<name>Q47YQ9_COLP3</name>
<proteinExistence type="predicted"/>
<dbReference type="Proteomes" id="UP000000547">
    <property type="component" value="Chromosome"/>
</dbReference>
<reference evidence="1" key="1">
    <citation type="journal article" date="2005" name="Proc. Natl. Acad. Sci. U.S.A.">
        <title>The psychrophilic lifestyle as revealed by the genome sequence of Colwellia psychrerythraea 34H through genomic and proteomic analyses.</title>
        <authorList>
            <person name="Methe B.A."/>
            <person name="Nelson K.E."/>
            <person name="Deming J.W."/>
            <person name="Momen B."/>
            <person name="Melamud E."/>
            <person name="Zhang X."/>
            <person name="Moult J."/>
            <person name="Madupu R."/>
            <person name="Nelson W.C."/>
            <person name="Dodson R.J."/>
            <person name="Brinkac L.M."/>
            <person name="Daugherty S.C."/>
            <person name="Durkin A.S."/>
            <person name="DeBoy R.T."/>
            <person name="Kolonay J.F."/>
            <person name="Sullivan S.A."/>
            <person name="Zhou L."/>
            <person name="Davidsen T.M."/>
            <person name="Wu M."/>
            <person name="Huston A.L."/>
            <person name="Lewis M."/>
            <person name="Weaver B."/>
            <person name="Weidman J.F."/>
            <person name="Khouri H."/>
            <person name="Utterback T.R."/>
            <person name="Feldblyum T.V."/>
            <person name="Fraser C.M."/>
        </authorList>
    </citation>
    <scope>NUCLEOTIDE SEQUENCE [LARGE SCALE GENOMIC DNA]</scope>
    <source>
        <strain evidence="1">34H</strain>
    </source>
</reference>
<sequence length="42" mass="4774">MSEQRILLTKITWKTCYPIEISAPISSLVIAMPLKFHEPSTV</sequence>
<organism evidence="1 2">
    <name type="scientific">Colwellia psychrerythraea (strain 34H / ATCC BAA-681)</name>
    <name type="common">Vibrio psychroerythus</name>
    <dbReference type="NCBI Taxonomy" id="167879"/>
    <lineage>
        <taxon>Bacteria</taxon>
        <taxon>Pseudomonadati</taxon>
        <taxon>Pseudomonadota</taxon>
        <taxon>Gammaproteobacteria</taxon>
        <taxon>Alteromonadales</taxon>
        <taxon>Colwelliaceae</taxon>
        <taxon>Colwellia</taxon>
    </lineage>
</organism>